<protein>
    <submittedName>
        <fullName evidence="4">PspC domain-containing protein</fullName>
    </submittedName>
</protein>
<feature type="transmembrane region" description="Helical" evidence="2">
    <location>
        <begin position="66"/>
        <end position="89"/>
    </location>
</feature>
<dbReference type="RefSeq" id="WP_198732664.1">
    <property type="nucleotide sequence ID" value="NZ_JAEINH010000002.1"/>
</dbReference>
<name>A0A934I8G3_9MICO</name>
<dbReference type="EMBL" id="JAEINH010000002">
    <property type="protein sequence ID" value="MBI9114125.1"/>
    <property type="molecule type" value="Genomic_DNA"/>
</dbReference>
<reference evidence="4" key="1">
    <citation type="submission" date="2020-12" db="EMBL/GenBank/DDBJ databases">
        <title>Sanguibacter suaedae sp. nov., isolated from Suaeda aralocaspica.</title>
        <authorList>
            <person name="Ma Q."/>
        </authorList>
    </citation>
    <scope>NUCLEOTIDE SEQUENCE</scope>
    <source>
        <strain evidence="4">YZGR15</strain>
    </source>
</reference>
<feature type="transmembrane region" description="Helical" evidence="2">
    <location>
        <begin position="138"/>
        <end position="157"/>
    </location>
</feature>
<evidence type="ECO:0000313" key="4">
    <source>
        <dbReference type="EMBL" id="MBI9114125.1"/>
    </source>
</evidence>
<dbReference type="InterPro" id="IPR007168">
    <property type="entry name" value="Phageshock_PspC_N"/>
</dbReference>
<keyword evidence="2" id="KW-0812">Transmembrane</keyword>
<evidence type="ECO:0000313" key="5">
    <source>
        <dbReference type="Proteomes" id="UP000602087"/>
    </source>
</evidence>
<feature type="compositionally biased region" description="Low complexity" evidence="1">
    <location>
        <begin position="173"/>
        <end position="188"/>
    </location>
</feature>
<evidence type="ECO:0000256" key="2">
    <source>
        <dbReference type="SAM" id="Phobius"/>
    </source>
</evidence>
<dbReference type="Pfam" id="PF04024">
    <property type="entry name" value="PspC"/>
    <property type="match status" value="1"/>
</dbReference>
<gene>
    <name evidence="4" type="ORF">JAV76_03745</name>
</gene>
<feature type="transmembrane region" description="Helical" evidence="2">
    <location>
        <begin position="248"/>
        <end position="267"/>
    </location>
</feature>
<comment type="caution">
    <text evidence="4">The sequence shown here is derived from an EMBL/GenBank/DDBJ whole genome shotgun (WGS) entry which is preliminary data.</text>
</comment>
<accession>A0A934I8G3</accession>
<feature type="region of interest" description="Disordered" evidence="1">
    <location>
        <begin position="1"/>
        <end position="25"/>
    </location>
</feature>
<feature type="transmembrane region" description="Helical" evidence="2">
    <location>
        <begin position="279"/>
        <end position="299"/>
    </location>
</feature>
<feature type="transmembrane region" description="Helical" evidence="2">
    <location>
        <begin position="110"/>
        <end position="132"/>
    </location>
</feature>
<keyword evidence="2" id="KW-0472">Membrane</keyword>
<dbReference type="Proteomes" id="UP000602087">
    <property type="component" value="Unassembled WGS sequence"/>
</dbReference>
<proteinExistence type="predicted"/>
<feature type="compositionally biased region" description="Basic and acidic residues" evidence="1">
    <location>
        <begin position="11"/>
        <end position="25"/>
    </location>
</feature>
<feature type="transmembrane region" description="Helical" evidence="2">
    <location>
        <begin position="306"/>
        <end position="324"/>
    </location>
</feature>
<evidence type="ECO:0000256" key="1">
    <source>
        <dbReference type="SAM" id="MobiDB-lite"/>
    </source>
</evidence>
<dbReference type="AlphaFoldDB" id="A0A934I8G3"/>
<keyword evidence="2" id="KW-1133">Transmembrane helix</keyword>
<sequence>MDTTGSPTPDATHEPPPDGRSGRDGIDDFFTSVRRLGVVRAEDRWVAGVASGVALRLGVDALLVRAGLVLLMLTSGAGFVLYAIAWVLLPEQRDGRIHLEEALRGRVDAALAGAVLVLVVGLGWGPGWFGWWGTWGDGWFEGLFWLALVGFLVYLAVTYNQRRTPGAPGGPAGPAAPAATSSASSAGPVSFTKADAPTVRVAEPGTGPVQDEQPTVVGWSSETGWSGGTAWSADAAAAQKPPTRGAGAVSLGIVLGLGLLVLGVLLLADRSSDLRVSPWATAIGATVVLAGVGIVVAGFRGRSSGSLGFVAVLGLLVGAPAALLSGTHLDLEFGDQVTGGFMGEGSYEPTTIEAAESGYGFGLGDLTIDLTALDLEELEDAAPVVVPVGLGMGEITVLVPAGVPIAASVDLGMGDVLWDVDGESVRRGGVGTNDVELATQDVEEGTTEHIRLEIRSGMGQVTIEEQS</sequence>
<feature type="domain" description="Phage shock protein PspC N-terminal" evidence="3">
    <location>
        <begin position="40"/>
        <end position="91"/>
    </location>
</feature>
<organism evidence="4 5">
    <name type="scientific">Sanguibacter suaedae</name>
    <dbReference type="NCBI Taxonomy" id="2795737"/>
    <lineage>
        <taxon>Bacteria</taxon>
        <taxon>Bacillati</taxon>
        <taxon>Actinomycetota</taxon>
        <taxon>Actinomycetes</taxon>
        <taxon>Micrococcales</taxon>
        <taxon>Sanguibacteraceae</taxon>
        <taxon>Sanguibacter</taxon>
    </lineage>
</organism>
<evidence type="ECO:0000259" key="3">
    <source>
        <dbReference type="Pfam" id="PF04024"/>
    </source>
</evidence>
<keyword evidence="5" id="KW-1185">Reference proteome</keyword>
<feature type="region of interest" description="Disordered" evidence="1">
    <location>
        <begin position="166"/>
        <end position="220"/>
    </location>
</feature>